<proteinExistence type="predicted"/>
<dbReference type="PANTHER" id="PTHR43640">
    <property type="entry name" value="OS07G0260300 PROTEIN"/>
    <property type="match status" value="1"/>
</dbReference>
<dbReference type="Pfam" id="PF00578">
    <property type="entry name" value="AhpC-TSA"/>
    <property type="match status" value="1"/>
</dbReference>
<feature type="domain" description="Alkyl hydroperoxide reductase subunit C/ Thiol specific antioxidant" evidence="1">
    <location>
        <begin position="43"/>
        <end position="152"/>
    </location>
</feature>
<gene>
    <name evidence="2" type="ORF">GCM10022409_12900</name>
</gene>
<protein>
    <recommendedName>
        <fullName evidence="1">Alkyl hydroperoxide reductase subunit C/ Thiol specific antioxidant domain-containing protein</fullName>
    </recommendedName>
</protein>
<dbReference type="InterPro" id="IPR047262">
    <property type="entry name" value="PRX-like1"/>
</dbReference>
<reference evidence="3" key="1">
    <citation type="journal article" date="2019" name="Int. J. Syst. Evol. Microbiol.">
        <title>The Global Catalogue of Microorganisms (GCM) 10K type strain sequencing project: providing services to taxonomists for standard genome sequencing and annotation.</title>
        <authorList>
            <consortium name="The Broad Institute Genomics Platform"/>
            <consortium name="The Broad Institute Genome Sequencing Center for Infectious Disease"/>
            <person name="Wu L."/>
            <person name="Ma J."/>
        </authorList>
    </citation>
    <scope>NUCLEOTIDE SEQUENCE [LARGE SCALE GENOMIC DNA]</scope>
    <source>
        <strain evidence="3">JCM 17225</strain>
    </source>
</reference>
<evidence type="ECO:0000259" key="1">
    <source>
        <dbReference type="Pfam" id="PF00578"/>
    </source>
</evidence>
<accession>A0ABP7TR46</accession>
<evidence type="ECO:0000313" key="3">
    <source>
        <dbReference type="Proteomes" id="UP001501469"/>
    </source>
</evidence>
<keyword evidence="3" id="KW-1185">Reference proteome</keyword>
<comment type="caution">
    <text evidence="2">The sequence shown here is derived from an EMBL/GenBank/DDBJ whole genome shotgun (WGS) entry which is preliminary data.</text>
</comment>
<dbReference type="PANTHER" id="PTHR43640:SF1">
    <property type="entry name" value="THIOREDOXIN-DEPENDENT PEROXIREDOXIN"/>
    <property type="match status" value="1"/>
</dbReference>
<dbReference type="InterPro" id="IPR000866">
    <property type="entry name" value="AhpC/TSA"/>
</dbReference>
<dbReference type="Proteomes" id="UP001501469">
    <property type="component" value="Unassembled WGS sequence"/>
</dbReference>
<sequence>MDRDVSPYLTAMSFRRISILTAVALLAMTLAVGVARAQGSGTVADFTLKTAANADVALKSYAKDKAVVVVFLNPACAFSRLYQERLASLSSFYRSRGVQFLFINVPINLDAPGTATPGEVELPTLTDASQQVAGLLGVTKTAEAVVLEPAAGGFAVRYRGAIDDNPQVAGSVQQAYLKQVLENVLAGRPAGVADKRAAGCLIKR</sequence>
<dbReference type="SUPFAM" id="SSF52833">
    <property type="entry name" value="Thioredoxin-like"/>
    <property type="match status" value="1"/>
</dbReference>
<evidence type="ECO:0000313" key="2">
    <source>
        <dbReference type="EMBL" id="GAA4030077.1"/>
    </source>
</evidence>
<dbReference type="InterPro" id="IPR036249">
    <property type="entry name" value="Thioredoxin-like_sf"/>
</dbReference>
<name>A0ABP7TR46_9BACT</name>
<dbReference type="Gene3D" id="3.40.30.10">
    <property type="entry name" value="Glutaredoxin"/>
    <property type="match status" value="1"/>
</dbReference>
<dbReference type="EMBL" id="BAABDK010000010">
    <property type="protein sequence ID" value="GAA4030077.1"/>
    <property type="molecule type" value="Genomic_DNA"/>
</dbReference>
<organism evidence="2 3">
    <name type="scientific">Hymenobacter glaciei</name>
    <dbReference type="NCBI Taxonomy" id="877209"/>
    <lineage>
        <taxon>Bacteria</taxon>
        <taxon>Pseudomonadati</taxon>
        <taxon>Bacteroidota</taxon>
        <taxon>Cytophagia</taxon>
        <taxon>Cytophagales</taxon>
        <taxon>Hymenobacteraceae</taxon>
        <taxon>Hymenobacter</taxon>
    </lineage>
</organism>